<dbReference type="AlphaFoldDB" id="A0A2P1PMQ3"/>
<evidence type="ECO:0000313" key="4">
    <source>
        <dbReference type="EMBL" id="AVP96123.1"/>
    </source>
</evidence>
<dbReference type="CDD" id="cd05233">
    <property type="entry name" value="SDR_c"/>
    <property type="match status" value="1"/>
</dbReference>
<feature type="domain" description="Ketoreductase" evidence="3">
    <location>
        <begin position="2"/>
        <end position="171"/>
    </location>
</feature>
<dbReference type="PRINTS" id="PR00081">
    <property type="entry name" value="GDHRDH"/>
</dbReference>
<dbReference type="OrthoDB" id="9803628at2"/>
<dbReference type="SUPFAM" id="SSF51735">
    <property type="entry name" value="NAD(P)-binding Rossmann-fold domains"/>
    <property type="match status" value="1"/>
</dbReference>
<evidence type="ECO:0000256" key="1">
    <source>
        <dbReference type="ARBA" id="ARBA00006484"/>
    </source>
</evidence>
<dbReference type="PANTHER" id="PTHR43477:SF1">
    <property type="entry name" value="DIHYDROANTICAPSIN 7-DEHYDROGENASE"/>
    <property type="match status" value="1"/>
</dbReference>
<gene>
    <name evidence="4" type="ORF">C7S18_02450</name>
</gene>
<organism evidence="4 5">
    <name type="scientific">Ahniella affigens</name>
    <dbReference type="NCBI Taxonomy" id="2021234"/>
    <lineage>
        <taxon>Bacteria</taxon>
        <taxon>Pseudomonadati</taxon>
        <taxon>Pseudomonadota</taxon>
        <taxon>Gammaproteobacteria</taxon>
        <taxon>Lysobacterales</taxon>
        <taxon>Rhodanobacteraceae</taxon>
        <taxon>Ahniella</taxon>
    </lineage>
</organism>
<keyword evidence="2" id="KW-0560">Oxidoreductase</keyword>
<dbReference type="InterPro" id="IPR036291">
    <property type="entry name" value="NAD(P)-bd_dom_sf"/>
</dbReference>
<dbReference type="GO" id="GO:0016491">
    <property type="term" value="F:oxidoreductase activity"/>
    <property type="evidence" value="ECO:0007669"/>
    <property type="project" value="UniProtKB-KW"/>
</dbReference>
<dbReference type="InterPro" id="IPR002347">
    <property type="entry name" value="SDR_fam"/>
</dbReference>
<evidence type="ECO:0000313" key="5">
    <source>
        <dbReference type="Proteomes" id="UP000241074"/>
    </source>
</evidence>
<dbReference type="SMART" id="SM00822">
    <property type="entry name" value="PKS_KR"/>
    <property type="match status" value="1"/>
</dbReference>
<keyword evidence="5" id="KW-1185">Reference proteome</keyword>
<accession>A0A2P1PMQ3</accession>
<dbReference type="PANTHER" id="PTHR43477">
    <property type="entry name" value="DIHYDROANTICAPSIN 7-DEHYDROGENASE"/>
    <property type="match status" value="1"/>
</dbReference>
<dbReference type="InterPro" id="IPR057326">
    <property type="entry name" value="KR_dom"/>
</dbReference>
<evidence type="ECO:0000256" key="2">
    <source>
        <dbReference type="ARBA" id="ARBA00023002"/>
    </source>
</evidence>
<dbReference type="Proteomes" id="UP000241074">
    <property type="component" value="Chromosome"/>
</dbReference>
<dbReference type="EMBL" id="CP027860">
    <property type="protein sequence ID" value="AVP96123.1"/>
    <property type="molecule type" value="Genomic_DNA"/>
</dbReference>
<comment type="similarity">
    <text evidence="1">Belongs to the short-chain dehydrogenases/reductases (SDR) family.</text>
</comment>
<reference evidence="4 5" key="1">
    <citation type="submission" date="2018-03" db="EMBL/GenBank/DDBJ databases">
        <title>Ahniella affigens gen. nov., sp. nov., a gammaproteobacterium isolated from sandy soil near a stream.</title>
        <authorList>
            <person name="Ko Y."/>
            <person name="Kim J.-H."/>
        </authorList>
    </citation>
    <scope>NUCLEOTIDE SEQUENCE [LARGE SCALE GENOMIC DNA]</scope>
    <source>
        <strain evidence="4 5">D13</strain>
    </source>
</reference>
<evidence type="ECO:0000259" key="3">
    <source>
        <dbReference type="SMART" id="SM00822"/>
    </source>
</evidence>
<dbReference type="Pfam" id="PF13561">
    <property type="entry name" value="adh_short_C2"/>
    <property type="match status" value="1"/>
</dbReference>
<protein>
    <submittedName>
        <fullName evidence="4">Short-chain dehydrogenase</fullName>
    </submittedName>
</protein>
<dbReference type="Gene3D" id="3.40.50.720">
    <property type="entry name" value="NAD(P)-binding Rossmann-like Domain"/>
    <property type="match status" value="1"/>
</dbReference>
<reference evidence="4 5" key="2">
    <citation type="submission" date="2018-03" db="EMBL/GenBank/DDBJ databases">
        <authorList>
            <person name="Keele B.F."/>
        </authorList>
    </citation>
    <scope>NUCLEOTIDE SEQUENCE [LARGE SCALE GENOMIC DNA]</scope>
    <source>
        <strain evidence="4 5">D13</strain>
    </source>
</reference>
<name>A0A2P1PMQ3_9GAMM</name>
<sequence length="240" mass="24874">MQTVLIAGGSGGVALALAKRLQGRWRVVLVSRQPEQVVEPFGGHLVQADLGTEAGAATAFAECQRLAGVPAAFINAAGSTWLQPITRTSQAQLREIFQANFDTSWNGLKEFVGLRKKDGGSVVLFSSIVARVGVANHEAIAAAKAAVEGLALGAAATYASSGIRVNVIAPGLTDTRMAKPLTGNPTFREAAAKQYPLGGIGTAEELASLADWLISAESARVTGQIIGVDGGFARIRPLLK</sequence>
<proteinExistence type="inferred from homology"/>
<dbReference type="InterPro" id="IPR051122">
    <property type="entry name" value="SDR_DHRS6-like"/>
</dbReference>
<dbReference type="RefSeq" id="WP_106890052.1">
    <property type="nucleotide sequence ID" value="NZ_CP027860.1"/>
</dbReference>
<dbReference type="KEGG" id="xba:C7S18_02450"/>